<dbReference type="AlphaFoldDB" id="A0A497ZFY3"/>
<accession>A0A497ZFY3</accession>
<organism evidence="2 3">
    <name type="scientific">Ruegeria conchae</name>
    <dbReference type="NCBI Taxonomy" id="981384"/>
    <lineage>
        <taxon>Bacteria</taxon>
        <taxon>Pseudomonadati</taxon>
        <taxon>Pseudomonadota</taxon>
        <taxon>Alphaproteobacteria</taxon>
        <taxon>Rhodobacterales</taxon>
        <taxon>Roseobacteraceae</taxon>
        <taxon>Ruegeria</taxon>
    </lineage>
</organism>
<evidence type="ECO:0000256" key="1">
    <source>
        <dbReference type="SAM" id="Phobius"/>
    </source>
</evidence>
<dbReference type="OrthoDB" id="2542372at2"/>
<feature type="transmembrane region" description="Helical" evidence="1">
    <location>
        <begin position="231"/>
        <end position="247"/>
    </location>
</feature>
<gene>
    <name evidence="2" type="ORF">CLV75_2747</name>
</gene>
<feature type="transmembrane region" description="Helical" evidence="1">
    <location>
        <begin position="50"/>
        <end position="69"/>
    </location>
</feature>
<protein>
    <recommendedName>
        <fullName evidence="4">Lysylphosphatidylglycerol synthase-like protein</fullName>
    </recommendedName>
</protein>
<reference evidence="2 3" key="1">
    <citation type="submission" date="2018-10" db="EMBL/GenBank/DDBJ databases">
        <title>Genomic Encyclopedia of Archaeal and Bacterial Type Strains, Phase II (KMG-II): from individual species to whole genera.</title>
        <authorList>
            <person name="Goeker M."/>
        </authorList>
    </citation>
    <scope>NUCLEOTIDE SEQUENCE [LARGE SCALE GENOMIC DNA]</scope>
    <source>
        <strain evidence="2 3">DSM 29317</strain>
    </source>
</reference>
<name>A0A497ZFY3_9RHOB</name>
<dbReference type="Proteomes" id="UP000271700">
    <property type="component" value="Unassembled WGS sequence"/>
</dbReference>
<feature type="transmembrane region" description="Helical" evidence="1">
    <location>
        <begin position="200"/>
        <end position="225"/>
    </location>
</feature>
<keyword evidence="1" id="KW-0472">Membrane</keyword>
<sequence>MTLPNKLGRGLRRALRVIGWAIVAVTLYYFTVAVAQHWSQIAAWSPGWQAWAIVFAAIFFYSTALLLLAELWHGLVQGTQDQTFSRALTFSTYSKTQIAKYLPGNVFQYLGRHIVMADHGASQGGLALANILEICTLILVAGLFALIGFTFGAAPHSLEISEVIPIHWLVPTAMVIAILMIILITRMLRAQPNTPSRQRLIYGSLLASIFFLAMGFTLLVLVGLVSGDYDPAIIVIAVTSWLLGYVTPGAPGGIGIREFVLLIFLQAYISEAEALIAIGLFRVVTSLGDLAFFIGGAFLWRISPRVE</sequence>
<keyword evidence="1" id="KW-1133">Transmembrane helix</keyword>
<feature type="transmembrane region" description="Helical" evidence="1">
    <location>
        <begin position="259"/>
        <end position="278"/>
    </location>
</feature>
<dbReference type="STRING" id="981384.GCA_000192475_02344"/>
<dbReference type="EMBL" id="RCCT01000003">
    <property type="protein sequence ID" value="RLK07620.1"/>
    <property type="molecule type" value="Genomic_DNA"/>
</dbReference>
<dbReference type="RefSeq" id="WP_010441616.1">
    <property type="nucleotide sequence ID" value="NZ_AEYW01000012.1"/>
</dbReference>
<evidence type="ECO:0008006" key="4">
    <source>
        <dbReference type="Google" id="ProtNLM"/>
    </source>
</evidence>
<feature type="transmembrane region" description="Helical" evidence="1">
    <location>
        <begin position="17"/>
        <end position="38"/>
    </location>
</feature>
<feature type="transmembrane region" description="Helical" evidence="1">
    <location>
        <begin position="131"/>
        <end position="154"/>
    </location>
</feature>
<keyword evidence="3" id="KW-1185">Reference proteome</keyword>
<comment type="caution">
    <text evidence="2">The sequence shown here is derived from an EMBL/GenBank/DDBJ whole genome shotgun (WGS) entry which is preliminary data.</text>
</comment>
<keyword evidence="1" id="KW-0812">Transmembrane</keyword>
<feature type="transmembrane region" description="Helical" evidence="1">
    <location>
        <begin position="166"/>
        <end position="188"/>
    </location>
</feature>
<proteinExistence type="predicted"/>
<evidence type="ECO:0000313" key="3">
    <source>
        <dbReference type="Proteomes" id="UP000271700"/>
    </source>
</evidence>
<evidence type="ECO:0000313" key="2">
    <source>
        <dbReference type="EMBL" id="RLK07620.1"/>
    </source>
</evidence>